<dbReference type="InterPro" id="IPR021146">
    <property type="entry name" value="Phage_gp6-like_head-tail"/>
</dbReference>
<gene>
    <name evidence="1" type="ORF">BVH74_18180</name>
</gene>
<protein>
    <recommendedName>
        <fullName evidence="3">Phage gp6-like head-tail connector protein</fullName>
    </recommendedName>
</protein>
<evidence type="ECO:0000313" key="2">
    <source>
        <dbReference type="Proteomes" id="UP000243488"/>
    </source>
</evidence>
<sequence>MHLTLISGPEQEPLTLADAKLQCRVRHDKMDARLEQLIRSVRQQAEKRTGRALITQEWEQHALHAPGRIPLVRWPVQSVGQVSVDGVVLDQTLYEVHAGDRACVLPADGSSWLGRDVRVRYLAGYGDEPADVPGPIVDWMLMRLAALYENASGVVVGTITAELGFVDGLLTDYEVPA</sequence>
<evidence type="ECO:0000313" key="1">
    <source>
        <dbReference type="EMBL" id="AQZ96560.1"/>
    </source>
</evidence>
<keyword evidence="2" id="KW-1185">Reference proteome</keyword>
<evidence type="ECO:0008006" key="3">
    <source>
        <dbReference type="Google" id="ProtNLM"/>
    </source>
</evidence>
<dbReference type="InterPro" id="IPR011738">
    <property type="entry name" value="Phage_CHP"/>
</dbReference>
<dbReference type="KEGG" id="ppha:BVH74_18180"/>
<dbReference type="RefSeq" id="WP_080051468.1">
    <property type="nucleotide sequence ID" value="NZ_CP020100.1"/>
</dbReference>
<dbReference type="CDD" id="cd08054">
    <property type="entry name" value="gp6"/>
    <property type="match status" value="1"/>
</dbReference>
<dbReference type="Gene3D" id="1.10.3230.30">
    <property type="entry name" value="Phage gp6-like head-tail connector protein"/>
    <property type="match status" value="1"/>
</dbReference>
<dbReference type="AlphaFoldDB" id="A0A1V0B9J8"/>
<name>A0A1V0B9J8_9GAMM</name>
<dbReference type="EMBL" id="CP020100">
    <property type="protein sequence ID" value="AQZ96560.1"/>
    <property type="molecule type" value="Genomic_DNA"/>
</dbReference>
<proteinExistence type="predicted"/>
<organism evidence="1 2">
    <name type="scientific">Halopseudomonas phragmitis</name>
    <dbReference type="NCBI Taxonomy" id="1931241"/>
    <lineage>
        <taxon>Bacteria</taxon>
        <taxon>Pseudomonadati</taxon>
        <taxon>Pseudomonadota</taxon>
        <taxon>Gammaproteobacteria</taxon>
        <taxon>Pseudomonadales</taxon>
        <taxon>Pseudomonadaceae</taxon>
        <taxon>Halopseudomonas</taxon>
    </lineage>
</organism>
<dbReference type="NCBIfam" id="TIGR02215">
    <property type="entry name" value="phage_chp_gp8"/>
    <property type="match status" value="1"/>
</dbReference>
<reference evidence="1 2" key="1">
    <citation type="submission" date="2017-03" db="EMBL/GenBank/DDBJ databases">
        <title>Complete genome sequence of the novel DNRA strain Pseudomonas sp. S-6-2 isolated from Chinese polluted river sediment. Journal of Biotechnology.</title>
        <authorList>
            <person name="Li J."/>
            <person name="Xiang F."/>
            <person name="Wang L."/>
            <person name="Xi L."/>
            <person name="Liu J."/>
        </authorList>
    </citation>
    <scope>NUCLEOTIDE SEQUENCE [LARGE SCALE GENOMIC DNA]</scope>
    <source>
        <strain evidence="1 2">S-6-2</strain>
    </source>
</reference>
<dbReference type="Proteomes" id="UP000243488">
    <property type="component" value="Chromosome"/>
</dbReference>
<dbReference type="Pfam" id="PF05135">
    <property type="entry name" value="Phage_connect_1"/>
    <property type="match status" value="1"/>
</dbReference>
<dbReference type="STRING" id="1931241.BVH74_18180"/>
<accession>A0A1V0B9J8</accession>